<keyword evidence="2" id="KW-1133">Transmembrane helix</keyword>
<accession>A0AAD3CZF3</accession>
<keyword evidence="4" id="KW-1185">Reference proteome</keyword>
<dbReference type="EMBL" id="BLLK01000047">
    <property type="protein sequence ID" value="GFH53740.1"/>
    <property type="molecule type" value="Genomic_DNA"/>
</dbReference>
<keyword evidence="2" id="KW-0812">Transmembrane</keyword>
<organism evidence="3 4">
    <name type="scientific">Chaetoceros tenuissimus</name>
    <dbReference type="NCBI Taxonomy" id="426638"/>
    <lineage>
        <taxon>Eukaryota</taxon>
        <taxon>Sar</taxon>
        <taxon>Stramenopiles</taxon>
        <taxon>Ochrophyta</taxon>
        <taxon>Bacillariophyta</taxon>
        <taxon>Coscinodiscophyceae</taxon>
        <taxon>Chaetocerotophycidae</taxon>
        <taxon>Chaetocerotales</taxon>
        <taxon>Chaetocerotaceae</taxon>
        <taxon>Chaetoceros</taxon>
    </lineage>
</organism>
<sequence>MRDESRQQSYVYDKENGSDYRLAEDSNRFTPLHIDNTQPQNSPVPNQQYFLHPSPDTGSGAPLNHGISSFTAMSRYEGFILRSQSKDMFEELNNPIYAAFPFWDLLKSPARPTQQNSFIISAIDEETWVLFAMEITSSERTRFLSFHLMNLLWCFFAICIFAILVGRERMLSKFFDVLILSALVGFLFVVNQKFYAFYNQDIDGIVDRYQHGFNRKGIQVQFDDGCLVFTSIQPVSVPKIA</sequence>
<reference evidence="3 4" key="1">
    <citation type="journal article" date="2021" name="Sci. Rep.">
        <title>The genome of the diatom Chaetoceros tenuissimus carries an ancient integrated fragment of an extant virus.</title>
        <authorList>
            <person name="Hongo Y."/>
            <person name="Kimura K."/>
            <person name="Takaki Y."/>
            <person name="Yoshida Y."/>
            <person name="Baba S."/>
            <person name="Kobayashi G."/>
            <person name="Nagasaki K."/>
            <person name="Hano T."/>
            <person name="Tomaru Y."/>
        </authorList>
    </citation>
    <scope>NUCLEOTIDE SEQUENCE [LARGE SCALE GENOMIC DNA]</scope>
    <source>
        <strain evidence="3 4">NIES-3715</strain>
    </source>
</reference>
<evidence type="ECO:0000256" key="1">
    <source>
        <dbReference type="SAM" id="MobiDB-lite"/>
    </source>
</evidence>
<comment type="caution">
    <text evidence="3">The sequence shown here is derived from an EMBL/GenBank/DDBJ whole genome shotgun (WGS) entry which is preliminary data.</text>
</comment>
<evidence type="ECO:0000313" key="4">
    <source>
        <dbReference type="Proteomes" id="UP001054902"/>
    </source>
</evidence>
<protein>
    <submittedName>
        <fullName evidence="3">Uncharacterized protein</fullName>
    </submittedName>
</protein>
<name>A0AAD3CZF3_9STRA</name>
<gene>
    <name evidence="3" type="ORF">CTEN210_10216</name>
</gene>
<evidence type="ECO:0000313" key="3">
    <source>
        <dbReference type="EMBL" id="GFH53740.1"/>
    </source>
</evidence>
<feature type="transmembrane region" description="Helical" evidence="2">
    <location>
        <begin position="171"/>
        <end position="190"/>
    </location>
</feature>
<feature type="compositionally biased region" description="Basic and acidic residues" evidence="1">
    <location>
        <begin position="1"/>
        <end position="27"/>
    </location>
</feature>
<dbReference type="Proteomes" id="UP001054902">
    <property type="component" value="Unassembled WGS sequence"/>
</dbReference>
<proteinExistence type="predicted"/>
<feature type="transmembrane region" description="Helical" evidence="2">
    <location>
        <begin position="143"/>
        <end position="165"/>
    </location>
</feature>
<dbReference type="AlphaFoldDB" id="A0AAD3CZF3"/>
<keyword evidence="2" id="KW-0472">Membrane</keyword>
<feature type="region of interest" description="Disordered" evidence="1">
    <location>
        <begin position="1"/>
        <end position="42"/>
    </location>
</feature>
<evidence type="ECO:0000256" key="2">
    <source>
        <dbReference type="SAM" id="Phobius"/>
    </source>
</evidence>